<keyword evidence="2" id="KW-1133">Transmembrane helix</keyword>
<feature type="transmembrane region" description="Helical" evidence="2">
    <location>
        <begin position="21"/>
        <end position="45"/>
    </location>
</feature>
<dbReference type="InterPro" id="IPR000620">
    <property type="entry name" value="EamA_dom"/>
</dbReference>
<dbReference type="STRING" id="1404245.CGLY_05345"/>
<dbReference type="eggNOG" id="COG0697">
    <property type="taxonomic scope" value="Bacteria"/>
</dbReference>
<keyword evidence="2" id="KW-0812">Transmembrane</keyword>
<evidence type="ECO:0000313" key="4">
    <source>
        <dbReference type="EMBL" id="AHW63517.1"/>
    </source>
</evidence>
<dbReference type="Proteomes" id="UP000023703">
    <property type="component" value="Chromosome"/>
</dbReference>
<dbReference type="KEGG" id="cgy:CGLY_05345"/>
<keyword evidence="2" id="KW-0472">Membrane</keyword>
<evidence type="ECO:0000256" key="2">
    <source>
        <dbReference type="SAM" id="Phobius"/>
    </source>
</evidence>
<feature type="transmembrane region" description="Helical" evidence="2">
    <location>
        <begin position="141"/>
        <end position="163"/>
    </location>
</feature>
<feature type="transmembrane region" description="Helical" evidence="2">
    <location>
        <begin position="237"/>
        <end position="258"/>
    </location>
</feature>
<organism evidence="4 5">
    <name type="scientific">Corynebacterium glyciniphilum AJ 3170</name>
    <dbReference type="NCBI Taxonomy" id="1404245"/>
    <lineage>
        <taxon>Bacteria</taxon>
        <taxon>Bacillati</taxon>
        <taxon>Actinomycetota</taxon>
        <taxon>Actinomycetes</taxon>
        <taxon>Mycobacteriales</taxon>
        <taxon>Corynebacteriaceae</taxon>
        <taxon>Corynebacterium</taxon>
    </lineage>
</organism>
<accession>X5DS83</accession>
<dbReference type="EMBL" id="CP006842">
    <property type="protein sequence ID" value="AHW63517.1"/>
    <property type="molecule type" value="Genomic_DNA"/>
</dbReference>
<keyword evidence="5" id="KW-1185">Reference proteome</keyword>
<feature type="transmembrane region" description="Helical" evidence="2">
    <location>
        <begin position="112"/>
        <end position="129"/>
    </location>
</feature>
<name>X5DS83_9CORY</name>
<dbReference type="AlphaFoldDB" id="X5DS83"/>
<comment type="similarity">
    <text evidence="1">Belongs to the EamA transporter family.</text>
</comment>
<dbReference type="SUPFAM" id="SSF103481">
    <property type="entry name" value="Multidrug resistance efflux transporter EmrE"/>
    <property type="match status" value="1"/>
</dbReference>
<feature type="transmembrane region" description="Helical" evidence="2">
    <location>
        <begin position="175"/>
        <end position="194"/>
    </location>
</feature>
<reference evidence="4 5" key="1">
    <citation type="journal article" date="2015" name="Int. J. Syst. Evol. Microbiol.">
        <title>Revisiting Corynebacterium glyciniphilum (ex Kubota et al., 1972) sp. nov., nom. rev., isolated from putrefied banana.</title>
        <authorList>
            <person name="Al-Dilaimi A."/>
            <person name="Bednarz H."/>
            <person name="Lomker A."/>
            <person name="Niehaus K."/>
            <person name="Kalinowski J."/>
            <person name="Ruckert C."/>
        </authorList>
    </citation>
    <scope>NUCLEOTIDE SEQUENCE [LARGE SCALE GENOMIC DNA]</scope>
    <source>
        <strain evidence="4">AJ 3170</strain>
    </source>
</reference>
<dbReference type="HOGENOM" id="CLU_082109_0_0_11"/>
<feature type="transmembrane region" description="Helical" evidence="2">
    <location>
        <begin position="214"/>
        <end position="231"/>
    </location>
</feature>
<dbReference type="InterPro" id="IPR037185">
    <property type="entry name" value="EmrE-like"/>
</dbReference>
<feature type="domain" description="EamA" evidence="3">
    <location>
        <begin position="149"/>
        <end position="281"/>
    </location>
</feature>
<sequence length="285" mass="29414">MAAVMFGTSHFFNGVLARRTQAAVVAICSQLGGAVLFVVWLVLTLPLSGGWPPGTDMLWAVVSGLGAGGGVGVLYEGMRHCRITVVVPVTSIVSVAVPFLLSIVALGEPVEPGLLAAGMLLIPATIMLSRPSRREKCDEPSAGGATAVAFGLVAGLGYAVQLFSLSRIGGPDPAAPMLVGQLVSVIPLGMILWIKADRAPVALIYRERGRAVKATAVGVLAALAMVSYLYATREANLAPVMVAIALYPAVPVVLALVVLKERLSLTQISGLTIAAVVLPLINMTT</sequence>
<evidence type="ECO:0000256" key="1">
    <source>
        <dbReference type="ARBA" id="ARBA00007362"/>
    </source>
</evidence>
<dbReference type="Pfam" id="PF00892">
    <property type="entry name" value="EamA"/>
    <property type="match status" value="1"/>
</dbReference>
<dbReference type="GO" id="GO:0016020">
    <property type="term" value="C:membrane"/>
    <property type="evidence" value="ECO:0007669"/>
    <property type="project" value="InterPro"/>
</dbReference>
<protein>
    <submittedName>
        <fullName evidence="4">Putative membrane protein</fullName>
    </submittedName>
</protein>
<proteinExistence type="inferred from homology"/>
<feature type="transmembrane region" description="Helical" evidence="2">
    <location>
        <begin position="57"/>
        <end position="76"/>
    </location>
</feature>
<evidence type="ECO:0000259" key="3">
    <source>
        <dbReference type="Pfam" id="PF00892"/>
    </source>
</evidence>
<gene>
    <name evidence="4" type="ORF">CGLY_05345</name>
</gene>
<feature type="transmembrane region" description="Helical" evidence="2">
    <location>
        <begin position="83"/>
        <end position="106"/>
    </location>
</feature>
<evidence type="ECO:0000313" key="5">
    <source>
        <dbReference type="Proteomes" id="UP000023703"/>
    </source>
</evidence>